<sequence length="366" mass="40712">MGAGHSGNDHSNYSSQNTLPSQPRQILETSFITSFSVSYSESIPPKSRSSHFTVYFPDHDVAVIGYGISDNNEVFNDIWSINFQTKSWAQFPIDTSSVSPRSGSTAVAVGNKIYVFGGLYNSQYFSDLHIIDLQSKTITHPTLSNPNSQPPGRIGHVMGYADGKIAIWGGFNGSFLKDLWIYEINTSKWVKMPCDAQGRADAAFATCNDNLYIIGASNSDAIFKYNIPNPRNMEVITPTGNPPPYDLKGAMMVAVDRYLVFIGGKLENKRYALIRAFDTVKCWWFVLYVAPDGKTTTMYDGKIDQNGMFMVPRIYNGSIVYRQKKREVVVFLGKPQIDPPSLNVISIGDALSYLSMRSDMLTMLSL</sequence>
<evidence type="ECO:0000256" key="3">
    <source>
        <dbReference type="SAM" id="MobiDB-lite"/>
    </source>
</evidence>
<dbReference type="PANTHER" id="PTHR46093">
    <property type="entry name" value="ACYL-COA-BINDING DOMAIN-CONTAINING PROTEIN 5"/>
    <property type="match status" value="1"/>
</dbReference>
<evidence type="ECO:0008006" key="6">
    <source>
        <dbReference type="Google" id="ProtNLM"/>
    </source>
</evidence>
<evidence type="ECO:0000256" key="1">
    <source>
        <dbReference type="ARBA" id="ARBA00022441"/>
    </source>
</evidence>
<protein>
    <recommendedName>
        <fullName evidence="6">Kelch motif family protein</fullName>
    </recommendedName>
</protein>
<evidence type="ECO:0000313" key="4">
    <source>
        <dbReference type="EMBL" id="KAK8846040.1"/>
    </source>
</evidence>
<evidence type="ECO:0000313" key="5">
    <source>
        <dbReference type="Proteomes" id="UP001470230"/>
    </source>
</evidence>
<keyword evidence="5" id="KW-1185">Reference proteome</keyword>
<dbReference type="Gene3D" id="2.120.10.80">
    <property type="entry name" value="Kelch-type beta propeller"/>
    <property type="match status" value="1"/>
</dbReference>
<reference evidence="4 5" key="1">
    <citation type="submission" date="2024-04" db="EMBL/GenBank/DDBJ databases">
        <title>Tritrichomonas musculus Genome.</title>
        <authorList>
            <person name="Alves-Ferreira E."/>
            <person name="Grigg M."/>
            <person name="Lorenzi H."/>
            <person name="Galac M."/>
        </authorList>
    </citation>
    <scope>NUCLEOTIDE SEQUENCE [LARGE SCALE GENOMIC DNA]</scope>
    <source>
        <strain evidence="4 5">EAF2021</strain>
    </source>
</reference>
<feature type="region of interest" description="Disordered" evidence="3">
    <location>
        <begin position="1"/>
        <end position="21"/>
    </location>
</feature>
<organism evidence="4 5">
    <name type="scientific">Tritrichomonas musculus</name>
    <dbReference type="NCBI Taxonomy" id="1915356"/>
    <lineage>
        <taxon>Eukaryota</taxon>
        <taxon>Metamonada</taxon>
        <taxon>Parabasalia</taxon>
        <taxon>Tritrichomonadida</taxon>
        <taxon>Tritrichomonadidae</taxon>
        <taxon>Tritrichomonas</taxon>
    </lineage>
</organism>
<dbReference type="InterPro" id="IPR015915">
    <property type="entry name" value="Kelch-typ_b-propeller"/>
</dbReference>
<accession>A0ABR2HF57</accession>
<feature type="compositionally biased region" description="Polar residues" evidence="3">
    <location>
        <begin position="9"/>
        <end position="21"/>
    </location>
</feature>
<dbReference type="EMBL" id="JAPFFF010000029">
    <property type="protein sequence ID" value="KAK8846040.1"/>
    <property type="molecule type" value="Genomic_DNA"/>
</dbReference>
<keyword evidence="1" id="KW-0880">Kelch repeat</keyword>
<dbReference type="SUPFAM" id="SSF117281">
    <property type="entry name" value="Kelch motif"/>
    <property type="match status" value="1"/>
</dbReference>
<name>A0ABR2HF57_9EUKA</name>
<dbReference type="Proteomes" id="UP001470230">
    <property type="component" value="Unassembled WGS sequence"/>
</dbReference>
<comment type="caution">
    <text evidence="4">The sequence shown here is derived from an EMBL/GenBank/DDBJ whole genome shotgun (WGS) entry which is preliminary data.</text>
</comment>
<gene>
    <name evidence="4" type="ORF">M9Y10_020041</name>
</gene>
<dbReference type="PANTHER" id="PTHR46093:SF18">
    <property type="entry name" value="FIBRONECTIN TYPE-III DOMAIN-CONTAINING PROTEIN"/>
    <property type="match status" value="1"/>
</dbReference>
<dbReference type="Pfam" id="PF24681">
    <property type="entry name" value="Kelch_KLHDC2_KLHL20_DRC7"/>
    <property type="match status" value="1"/>
</dbReference>
<keyword evidence="2" id="KW-0677">Repeat</keyword>
<evidence type="ECO:0000256" key="2">
    <source>
        <dbReference type="ARBA" id="ARBA00022737"/>
    </source>
</evidence>
<proteinExistence type="predicted"/>